<reference evidence="1" key="1">
    <citation type="journal article" date="2020" name="Nature">
        <title>Giant virus diversity and host interactions through global metagenomics.</title>
        <authorList>
            <person name="Schulz F."/>
            <person name="Roux S."/>
            <person name="Paez-Espino D."/>
            <person name="Jungbluth S."/>
            <person name="Walsh D.A."/>
            <person name="Denef V.J."/>
            <person name="McMahon K.D."/>
            <person name="Konstantinidis K.T."/>
            <person name="Eloe-Fadrosh E.A."/>
            <person name="Kyrpides N.C."/>
            <person name="Woyke T."/>
        </authorList>
    </citation>
    <scope>NUCLEOTIDE SEQUENCE</scope>
    <source>
        <strain evidence="1">GVMAG-S-1101165-83</strain>
    </source>
</reference>
<proteinExistence type="predicted"/>
<name>A0A6C0K1I5_9ZZZZ</name>
<sequence>MSCFGPNYNPRPPREWSRYENPCAYIDNPEDPKPNLVYKFEVLKKGNILQYKKNSSNITKQQRYAQIARGLWTNRTTTWATQTQSYTNPNTNSLKRSNFQNYNTVTLAPTSAPITCPVPVIPTNYVLPPFTGGSGSSGPNPAPVIPPQQNPPLISPANPIIPPIIPLVEPEPVIIPDGGTLICNVSENICTGQIYDITANQFCYPTSDSDVPGPIIYLCYNDGLPTYYPRTRRVFAAGGNKWPQGEKFIKSAIETFNLPQSFSSAVSSVGNAVQDKSYGNSGVYGNYGTRIISSDDLTKQYNNLEKLITDNSSEIIANQEDIANKILYTTGAITSTQGDIKSKISDLSSDLAKSGELLQNSVSSAVTSIKSQAIVIKDLISSNIDKVDTNVNAVNANVENINTKVNAVNATLEDAANKILYSTGTITSTQGDIKSKISNLSTNVAKNGRVIQNSVSNAVTSINSQAIVIKDLISSNIDKVDTNVNAVNANVDAVNANVDAVNNRVGSLVNVFGEFNKKTVSQLNEFVAFAEDNGPLMRPYGNDTTDYNSIQSFKDYLDAQFLFNASKIDALQSELSNAKTAISEKIDTTKLDITDLINTAKAEIVAGNTLINEKINASKSDFTDLINTTNAEIVAGNTLISEKINASKSDITDLINTTNAEIVAIGGKIDATKLDITDLINTTKAQIDTSHATISGKIDTSKSDITDLINTTKAQIDTSHATISGKIDTSKSDITDLINTTKAQIDTSHATISEKMNTTKSDIADLITTAKAEIVAGNAIISEKMDTIKSDITGLINTTKAQLETIIQSVVTSNNQIFILLSAVAANGGGGGGTIQETMIHTLLISETVSTIMNYYSDLADGNFEALSTELTGEKFTKLSKELFDFKSELAINSDYETIRRIIVTSFEALMRMVTINIAYLELQNNYEVVFNRSKILDNIELLKEYIDALNNSSNLSIVPEISISAPIIELRPEIQAYIDKYGLPEDGIFNPDKLAELL</sequence>
<dbReference type="AlphaFoldDB" id="A0A6C0K1I5"/>
<organism evidence="1">
    <name type="scientific">viral metagenome</name>
    <dbReference type="NCBI Taxonomy" id="1070528"/>
    <lineage>
        <taxon>unclassified sequences</taxon>
        <taxon>metagenomes</taxon>
        <taxon>organismal metagenomes</taxon>
    </lineage>
</organism>
<protein>
    <submittedName>
        <fullName evidence="1">Uncharacterized protein</fullName>
    </submittedName>
</protein>
<dbReference type="Gene3D" id="1.20.120.20">
    <property type="entry name" value="Apolipoprotein"/>
    <property type="match status" value="1"/>
</dbReference>
<dbReference type="EMBL" id="MN740769">
    <property type="protein sequence ID" value="QHU10517.1"/>
    <property type="molecule type" value="Genomic_DNA"/>
</dbReference>
<accession>A0A6C0K1I5</accession>
<evidence type="ECO:0000313" key="1">
    <source>
        <dbReference type="EMBL" id="QHU10517.1"/>
    </source>
</evidence>